<dbReference type="SUPFAM" id="SSF46689">
    <property type="entry name" value="Homeodomain-like"/>
    <property type="match status" value="1"/>
</dbReference>
<organism evidence="4 5">
    <name type="scientific">Mycolicibacterium llatzerense</name>
    <dbReference type="NCBI Taxonomy" id="280871"/>
    <lineage>
        <taxon>Bacteria</taxon>
        <taxon>Bacillati</taxon>
        <taxon>Actinomycetota</taxon>
        <taxon>Actinomycetes</taxon>
        <taxon>Mycobacteriales</taxon>
        <taxon>Mycobacteriaceae</taxon>
        <taxon>Mycolicibacterium</taxon>
    </lineage>
</organism>
<evidence type="ECO:0000256" key="2">
    <source>
        <dbReference type="PROSITE-ProRule" id="PRU00335"/>
    </source>
</evidence>
<evidence type="ECO:0000259" key="3">
    <source>
        <dbReference type="PROSITE" id="PS50977"/>
    </source>
</evidence>
<sequence>MSENDRRVRRTRTTLHRALIELMIERGYDRVTVQDVLDRADVGRSTFYAHYRSKDDLLLVSGTEYLRAAIAERNCDSVRTLFNLAESHPEVYRTLLGPKSSAVVIRGARQMVADILADEQMDEPDATFLSWGLVGLLGAVAEGRITADAGYAVVQRSLRRSR</sequence>
<dbReference type="AlphaFoldDB" id="A0A0D1LJK0"/>
<dbReference type="InterPro" id="IPR001647">
    <property type="entry name" value="HTH_TetR"/>
</dbReference>
<dbReference type="STRING" id="280871.TL10_00395"/>
<keyword evidence="1 2" id="KW-0238">DNA-binding</keyword>
<dbReference type="Pfam" id="PF00440">
    <property type="entry name" value="TetR_N"/>
    <property type="match status" value="1"/>
</dbReference>
<feature type="DNA-binding region" description="H-T-H motif" evidence="2">
    <location>
        <begin position="32"/>
        <end position="51"/>
    </location>
</feature>
<dbReference type="PANTHER" id="PTHR43479:SF7">
    <property type="entry name" value="TETR-FAMILY TRANSCRIPTIONAL REGULATOR"/>
    <property type="match status" value="1"/>
</dbReference>
<evidence type="ECO:0000313" key="4">
    <source>
        <dbReference type="EMBL" id="KIU18752.1"/>
    </source>
</evidence>
<dbReference type="PRINTS" id="PR00455">
    <property type="entry name" value="HTHTETR"/>
</dbReference>
<reference evidence="4 5" key="1">
    <citation type="submission" date="2015-01" db="EMBL/GenBank/DDBJ databases">
        <title>Genome sequence of Mycobacterium llatzerense and Mycobacterium immunogenum recovered from brain abscess.</title>
        <authorList>
            <person name="Greninger A.L."/>
            <person name="Langelier C."/>
            <person name="Cunningham G."/>
            <person name="Chiu C.Y."/>
            <person name="Miller S."/>
        </authorList>
    </citation>
    <scope>NUCLEOTIDE SEQUENCE [LARGE SCALE GENOMIC DNA]</scope>
    <source>
        <strain evidence="4 5">CLUC14</strain>
    </source>
</reference>
<keyword evidence="5" id="KW-1185">Reference proteome</keyword>
<comment type="caution">
    <text evidence="4">The sequence shown here is derived from an EMBL/GenBank/DDBJ whole genome shotgun (WGS) entry which is preliminary data.</text>
</comment>
<dbReference type="PATRIC" id="fig|280871.6.peg.79"/>
<dbReference type="GO" id="GO:0003677">
    <property type="term" value="F:DNA binding"/>
    <property type="evidence" value="ECO:0007669"/>
    <property type="project" value="UniProtKB-UniRule"/>
</dbReference>
<dbReference type="Proteomes" id="UP000032221">
    <property type="component" value="Unassembled WGS sequence"/>
</dbReference>
<dbReference type="InterPro" id="IPR050624">
    <property type="entry name" value="HTH-type_Tx_Regulator"/>
</dbReference>
<dbReference type="PANTHER" id="PTHR43479">
    <property type="entry name" value="ACREF/ENVCD OPERON REPRESSOR-RELATED"/>
    <property type="match status" value="1"/>
</dbReference>
<feature type="domain" description="HTH tetR-type" evidence="3">
    <location>
        <begin position="9"/>
        <end position="69"/>
    </location>
</feature>
<dbReference type="EMBL" id="JXST01000001">
    <property type="protein sequence ID" value="KIU18752.1"/>
    <property type="molecule type" value="Genomic_DNA"/>
</dbReference>
<evidence type="ECO:0000256" key="1">
    <source>
        <dbReference type="ARBA" id="ARBA00023125"/>
    </source>
</evidence>
<dbReference type="Gene3D" id="1.10.357.10">
    <property type="entry name" value="Tetracycline Repressor, domain 2"/>
    <property type="match status" value="1"/>
</dbReference>
<evidence type="ECO:0000313" key="5">
    <source>
        <dbReference type="Proteomes" id="UP000032221"/>
    </source>
</evidence>
<dbReference type="InterPro" id="IPR009057">
    <property type="entry name" value="Homeodomain-like_sf"/>
</dbReference>
<accession>A0A0D1LJK0</accession>
<dbReference type="PROSITE" id="PS50977">
    <property type="entry name" value="HTH_TETR_2"/>
    <property type="match status" value="1"/>
</dbReference>
<protein>
    <submittedName>
        <fullName evidence="4">TetR family transcriptional regulator</fullName>
    </submittedName>
</protein>
<gene>
    <name evidence="4" type="ORF">TL10_00395</name>
</gene>
<dbReference type="RefSeq" id="WP_192830155.1">
    <property type="nucleotide sequence ID" value="NZ_JXST01000001.1"/>
</dbReference>
<proteinExistence type="predicted"/>
<name>A0A0D1LJK0_9MYCO</name>